<protein>
    <recommendedName>
        <fullName evidence="1">YcgL domain-containing protein KB893_007805</fullName>
    </recommendedName>
</protein>
<dbReference type="AlphaFoldDB" id="A0A8J8AXL6"/>
<dbReference type="InterPro" id="IPR027354">
    <property type="entry name" value="YcgL_dom"/>
</dbReference>
<proteinExistence type="inferred from homology"/>
<evidence type="ECO:0000313" key="4">
    <source>
        <dbReference type="EMBL" id="MBS7457039.1"/>
    </source>
</evidence>
<dbReference type="EMBL" id="JAGQFT020000004">
    <property type="protein sequence ID" value="MBS7457039.1"/>
    <property type="molecule type" value="Genomic_DNA"/>
</dbReference>
<dbReference type="EMBL" id="JAGQFT010000057">
    <property type="protein sequence ID" value="MBR0562522.1"/>
    <property type="molecule type" value="Genomic_DNA"/>
</dbReference>
<dbReference type="PROSITE" id="PS51648">
    <property type="entry name" value="YCGL"/>
    <property type="match status" value="1"/>
</dbReference>
<dbReference type="Gene3D" id="3.10.510.20">
    <property type="entry name" value="YcgL domain"/>
    <property type="match status" value="1"/>
</dbReference>
<dbReference type="PANTHER" id="PTHR38109:SF1">
    <property type="entry name" value="PROTEIN YCGL"/>
    <property type="match status" value="1"/>
</dbReference>
<accession>A0A8J8AXL6</accession>
<dbReference type="SUPFAM" id="SSF160191">
    <property type="entry name" value="YcgL-like"/>
    <property type="match status" value="1"/>
</dbReference>
<dbReference type="RefSeq" id="WP_211926463.1">
    <property type="nucleotide sequence ID" value="NZ_JAGQFT020000004.1"/>
</dbReference>
<reference evidence="3" key="2">
    <citation type="submission" date="2021-04" db="EMBL/GenBank/DDBJ databases">
        <authorList>
            <person name="Karlyshev A.V."/>
        </authorList>
    </citation>
    <scope>NUCLEOTIDE SEQUENCE</scope>
    <source>
        <strain evidence="3">LMG 29479</strain>
    </source>
</reference>
<evidence type="ECO:0000256" key="1">
    <source>
        <dbReference type="HAMAP-Rule" id="MF_01866"/>
    </source>
</evidence>
<feature type="domain" description="YcgL" evidence="2">
    <location>
        <begin position="1"/>
        <end position="84"/>
    </location>
</feature>
<reference evidence="4 5" key="1">
    <citation type="journal article" date="2021" name="Microbiol. Resour. Announc.">
        <title>Draft Genome Sequence of Coralloluteibacterium stylophorae LMG 29479T.</title>
        <authorList>
            <person name="Karlyshev A.V."/>
            <person name="Kudryashova E.B."/>
            <person name="Ariskina E.V."/>
            <person name="Conroy A.P."/>
            <person name="Abidueva E.Y."/>
        </authorList>
    </citation>
    <scope>NUCLEOTIDE SEQUENCE [LARGE SCALE GENOMIC DNA]</scope>
    <source>
        <strain evidence="4 5">LMG 29479</strain>
    </source>
</reference>
<dbReference type="Pfam" id="PF05166">
    <property type="entry name" value="YcgL"/>
    <property type="match status" value="1"/>
</dbReference>
<dbReference type="Proteomes" id="UP000675747">
    <property type="component" value="Unassembled WGS sequence"/>
</dbReference>
<name>A0A8J8AXL6_9GAMM</name>
<evidence type="ECO:0000259" key="2">
    <source>
        <dbReference type="PROSITE" id="PS51648"/>
    </source>
</evidence>
<evidence type="ECO:0000313" key="3">
    <source>
        <dbReference type="EMBL" id="MBR0562522.1"/>
    </source>
</evidence>
<comment type="caution">
    <text evidence="3">The sequence shown here is derived from an EMBL/GenBank/DDBJ whole genome shotgun (WGS) entry which is preliminary data.</text>
</comment>
<dbReference type="HAMAP" id="MF_01866">
    <property type="entry name" value="UPF0745"/>
    <property type="match status" value="1"/>
</dbReference>
<organism evidence="3">
    <name type="scientific">Coralloluteibacterium stylophorae</name>
    <dbReference type="NCBI Taxonomy" id="1776034"/>
    <lineage>
        <taxon>Bacteria</taxon>
        <taxon>Pseudomonadati</taxon>
        <taxon>Pseudomonadota</taxon>
        <taxon>Gammaproteobacteria</taxon>
        <taxon>Lysobacterales</taxon>
        <taxon>Lysobacteraceae</taxon>
        <taxon>Coralloluteibacterium</taxon>
    </lineage>
</organism>
<gene>
    <name evidence="4" type="ORF">KB893_007805</name>
    <name evidence="3" type="ORF">KB893_08340</name>
</gene>
<dbReference type="InterPro" id="IPR038068">
    <property type="entry name" value="YcgL-like_sf"/>
</dbReference>
<keyword evidence="5" id="KW-1185">Reference proteome</keyword>
<sequence>MQAYVYKSRRKADTYVYLRERDGFAVLPEPVLAQLGALDFVLEVALTPERRLARIDAARVRESLAARGYHLQFPPPPGAPRDSD</sequence>
<dbReference type="PANTHER" id="PTHR38109">
    <property type="entry name" value="PROTEIN YCGL"/>
    <property type="match status" value="1"/>
</dbReference>
<evidence type="ECO:0000313" key="5">
    <source>
        <dbReference type="Proteomes" id="UP000675747"/>
    </source>
</evidence>